<protein>
    <submittedName>
        <fullName evidence="8">Type II secretion system protein F</fullName>
    </submittedName>
</protein>
<feature type="domain" description="Type II secretion system protein GspF" evidence="7">
    <location>
        <begin position="142"/>
        <end position="265"/>
    </location>
</feature>
<evidence type="ECO:0000259" key="7">
    <source>
        <dbReference type="Pfam" id="PF00482"/>
    </source>
</evidence>
<dbReference type="eggNOG" id="COG4965">
    <property type="taxonomic scope" value="Bacteria"/>
</dbReference>
<dbReference type="InterPro" id="IPR018076">
    <property type="entry name" value="T2SS_GspF_dom"/>
</dbReference>
<name>U2TKY6_9ACTN</name>
<feature type="transmembrane region" description="Helical" evidence="6">
    <location>
        <begin position="89"/>
        <end position="122"/>
    </location>
</feature>
<dbReference type="PANTHER" id="PTHR35007:SF1">
    <property type="entry name" value="PILUS ASSEMBLY PROTEIN"/>
    <property type="match status" value="1"/>
</dbReference>
<dbReference type="PATRIC" id="fig|1125712.3.peg.1947"/>
<sequence length="309" mass="32431">MEVVRLLGIAAASWLGAFSLVGALGMGGHSPALRAARVLRLLYRLLGQMARTQPVRWLLRLPSWREASDEVATVLGRHGIVLEREEGCAFLLAAALLLVGVLHSPLGLVAVVAVLAGGIPAWHEGRCRARAKELSREMPEVFRTLALALGSGQTLAQAIGYVGTHAQGPAGKAFSRCSLRLGCGATVAEAIEALRGELDTPGVGLLATALVVSQRTGSPLKGLFDYAAELLESRGESERLLAVKTAQVRLSVRIVTLMPPVLVGTLALLSADFRAGLMTMPGMVSLGLATAMDLCAILIVRRLLAGVLS</sequence>
<dbReference type="Proteomes" id="UP000016638">
    <property type="component" value="Unassembled WGS sequence"/>
</dbReference>
<dbReference type="EMBL" id="AWEZ01000062">
    <property type="protein sequence ID" value="ERL06823.1"/>
    <property type="molecule type" value="Genomic_DNA"/>
</dbReference>
<comment type="caution">
    <text evidence="8">The sequence shown here is derived from an EMBL/GenBank/DDBJ whole genome shotgun (WGS) entry which is preliminary data.</text>
</comment>
<dbReference type="AlphaFoldDB" id="U2TKY6"/>
<keyword evidence="9" id="KW-1185">Reference proteome</keyword>
<feature type="transmembrane region" description="Helical" evidence="6">
    <location>
        <begin position="283"/>
        <end position="304"/>
    </location>
</feature>
<keyword evidence="3 6" id="KW-0812">Transmembrane</keyword>
<dbReference type="InterPro" id="IPR042094">
    <property type="entry name" value="T2SS_GspF_sf"/>
</dbReference>
<dbReference type="OrthoDB" id="3173358at2"/>
<evidence type="ECO:0000256" key="3">
    <source>
        <dbReference type="ARBA" id="ARBA00022692"/>
    </source>
</evidence>
<evidence type="ECO:0000313" key="9">
    <source>
        <dbReference type="Proteomes" id="UP000016638"/>
    </source>
</evidence>
<evidence type="ECO:0000256" key="5">
    <source>
        <dbReference type="ARBA" id="ARBA00023136"/>
    </source>
</evidence>
<dbReference type="GO" id="GO:0005886">
    <property type="term" value="C:plasma membrane"/>
    <property type="evidence" value="ECO:0007669"/>
    <property type="project" value="UniProtKB-SubCell"/>
</dbReference>
<gene>
    <name evidence="8" type="ORF">HMPREF1316_0524</name>
</gene>
<proteinExistence type="predicted"/>
<evidence type="ECO:0000256" key="2">
    <source>
        <dbReference type="ARBA" id="ARBA00022475"/>
    </source>
</evidence>
<keyword evidence="5 6" id="KW-0472">Membrane</keyword>
<evidence type="ECO:0000256" key="1">
    <source>
        <dbReference type="ARBA" id="ARBA00004651"/>
    </source>
</evidence>
<dbReference type="STRING" id="1125712.HMPREF1316_0524"/>
<evidence type="ECO:0000256" key="6">
    <source>
        <dbReference type="SAM" id="Phobius"/>
    </source>
</evidence>
<dbReference type="RefSeq" id="WP_021726891.1">
    <property type="nucleotide sequence ID" value="NZ_AWEZ01000062.1"/>
</dbReference>
<dbReference type="PANTHER" id="PTHR35007">
    <property type="entry name" value="INTEGRAL MEMBRANE PROTEIN-RELATED"/>
    <property type="match status" value="1"/>
</dbReference>
<evidence type="ECO:0000256" key="4">
    <source>
        <dbReference type="ARBA" id="ARBA00022989"/>
    </source>
</evidence>
<evidence type="ECO:0000313" key="8">
    <source>
        <dbReference type="EMBL" id="ERL06823.1"/>
    </source>
</evidence>
<keyword evidence="4 6" id="KW-1133">Transmembrane helix</keyword>
<reference evidence="8 9" key="1">
    <citation type="submission" date="2013-08" db="EMBL/GenBank/DDBJ databases">
        <authorList>
            <person name="Durkin A.S."/>
            <person name="Haft D.R."/>
            <person name="McCorrison J."/>
            <person name="Torralba M."/>
            <person name="Gillis M."/>
            <person name="Haft D.H."/>
            <person name="Methe B."/>
            <person name="Sutton G."/>
            <person name="Nelson K.E."/>
        </authorList>
    </citation>
    <scope>NUCLEOTIDE SEQUENCE [LARGE SCALE GENOMIC DNA]</scope>
    <source>
        <strain evidence="8 9">F0195</strain>
    </source>
</reference>
<dbReference type="Pfam" id="PF00482">
    <property type="entry name" value="T2SSF"/>
    <property type="match status" value="1"/>
</dbReference>
<accession>U2TKY6</accession>
<comment type="subcellular location">
    <subcellularLocation>
        <location evidence="1">Cell membrane</location>
        <topology evidence="1">Multi-pass membrane protein</topology>
    </subcellularLocation>
</comment>
<keyword evidence="2" id="KW-1003">Cell membrane</keyword>
<organism evidence="8 9">
    <name type="scientific">Olsenella profusa F0195</name>
    <dbReference type="NCBI Taxonomy" id="1125712"/>
    <lineage>
        <taxon>Bacteria</taxon>
        <taxon>Bacillati</taxon>
        <taxon>Actinomycetota</taxon>
        <taxon>Coriobacteriia</taxon>
        <taxon>Coriobacteriales</taxon>
        <taxon>Atopobiaceae</taxon>
        <taxon>Olsenella</taxon>
    </lineage>
</organism>
<dbReference type="Gene3D" id="1.20.81.30">
    <property type="entry name" value="Type II secretion system (T2SS), domain F"/>
    <property type="match status" value="1"/>
</dbReference>
<feature type="transmembrane region" description="Helical" evidence="6">
    <location>
        <begin position="250"/>
        <end position="271"/>
    </location>
</feature>